<dbReference type="Proteomes" id="UP001501094">
    <property type="component" value="Unassembled WGS sequence"/>
</dbReference>
<feature type="region of interest" description="Disordered" evidence="1">
    <location>
        <begin position="22"/>
        <end position="57"/>
    </location>
</feature>
<dbReference type="Pfam" id="PF20373">
    <property type="entry name" value="DUF6668"/>
    <property type="match status" value="1"/>
</dbReference>
<dbReference type="EMBL" id="BAAANL010000004">
    <property type="protein sequence ID" value="GAA1865081.1"/>
    <property type="molecule type" value="Genomic_DNA"/>
</dbReference>
<reference evidence="2 3" key="1">
    <citation type="journal article" date="2019" name="Int. J. Syst. Evol. Microbiol.">
        <title>The Global Catalogue of Microorganisms (GCM) 10K type strain sequencing project: providing services to taxonomists for standard genome sequencing and annotation.</title>
        <authorList>
            <consortium name="The Broad Institute Genomics Platform"/>
            <consortium name="The Broad Institute Genome Sequencing Center for Infectious Disease"/>
            <person name="Wu L."/>
            <person name="Ma J."/>
        </authorList>
    </citation>
    <scope>NUCLEOTIDE SEQUENCE [LARGE SCALE GENOMIC DNA]</scope>
    <source>
        <strain evidence="2 3">JCM 14326</strain>
    </source>
</reference>
<evidence type="ECO:0000256" key="1">
    <source>
        <dbReference type="SAM" id="MobiDB-lite"/>
    </source>
</evidence>
<protein>
    <submittedName>
        <fullName evidence="2">Uncharacterized protein</fullName>
    </submittedName>
</protein>
<evidence type="ECO:0000313" key="2">
    <source>
        <dbReference type="EMBL" id="GAA1865081.1"/>
    </source>
</evidence>
<keyword evidence="3" id="KW-1185">Reference proteome</keyword>
<sequence>MDDGGNPWVNGQAQSPVPAAAVAGRLPSQPGQTGHELPPATGPTAPQRGVPGPRAGTGLRVVRHDAAARLWILGVHGGAGETSLALLDPDWRPAQHGWPYTGQEGARVVLAARSNAVGLETARIAATQWASGQVGFAEVVGLVVVADAPGALPKPLRDLAKDVAGGVPRVWNFPWVEDWRLGVPPSPASAPDPVRKIVKDLNALAGQGSTGLSR</sequence>
<accession>A0ABN2NF68</accession>
<gene>
    <name evidence="2" type="ORF">GCM10009751_24020</name>
</gene>
<name>A0ABN2NF68_9MICO</name>
<organism evidence="2 3">
    <name type="scientific">Myceligenerans crystallogenes</name>
    <dbReference type="NCBI Taxonomy" id="316335"/>
    <lineage>
        <taxon>Bacteria</taxon>
        <taxon>Bacillati</taxon>
        <taxon>Actinomycetota</taxon>
        <taxon>Actinomycetes</taxon>
        <taxon>Micrococcales</taxon>
        <taxon>Promicromonosporaceae</taxon>
        <taxon>Myceligenerans</taxon>
    </lineage>
</organism>
<proteinExistence type="predicted"/>
<dbReference type="InterPro" id="IPR046609">
    <property type="entry name" value="DUF6668"/>
</dbReference>
<comment type="caution">
    <text evidence="2">The sequence shown here is derived from an EMBL/GenBank/DDBJ whole genome shotgun (WGS) entry which is preliminary data.</text>
</comment>
<dbReference type="RefSeq" id="WP_344103051.1">
    <property type="nucleotide sequence ID" value="NZ_BAAANL010000004.1"/>
</dbReference>
<evidence type="ECO:0000313" key="3">
    <source>
        <dbReference type="Proteomes" id="UP001501094"/>
    </source>
</evidence>